<keyword evidence="2" id="KW-1003">Cell membrane</keyword>
<accession>A0A518DSS8</accession>
<keyword evidence="3 7" id="KW-0812">Transmembrane</keyword>
<dbReference type="InterPro" id="IPR050790">
    <property type="entry name" value="ExbB/TolQ_transport"/>
</dbReference>
<keyword evidence="6" id="KW-0653">Protein transport</keyword>
<evidence type="ECO:0000256" key="2">
    <source>
        <dbReference type="ARBA" id="ARBA00022475"/>
    </source>
</evidence>
<dbReference type="PANTHER" id="PTHR30625">
    <property type="entry name" value="PROTEIN TOLQ"/>
    <property type="match status" value="1"/>
</dbReference>
<evidence type="ECO:0000256" key="6">
    <source>
        <dbReference type="RuleBase" id="RU004057"/>
    </source>
</evidence>
<dbReference type="InterPro" id="IPR002898">
    <property type="entry name" value="MotA_ExbB_proton_chnl"/>
</dbReference>
<evidence type="ECO:0000256" key="5">
    <source>
        <dbReference type="ARBA" id="ARBA00023136"/>
    </source>
</evidence>
<comment type="similarity">
    <text evidence="6">Belongs to the exbB/tolQ family.</text>
</comment>
<protein>
    <submittedName>
        <fullName evidence="10">Biopolymer transport protein ExbB</fullName>
    </submittedName>
</protein>
<feature type="transmembrane region" description="Helical" evidence="7">
    <location>
        <begin position="81"/>
        <end position="100"/>
    </location>
</feature>
<comment type="subcellular location">
    <subcellularLocation>
        <location evidence="1">Cell membrane</location>
        <topology evidence="1">Multi-pass membrane protein</topology>
    </subcellularLocation>
    <subcellularLocation>
        <location evidence="6">Membrane</location>
        <topology evidence="6">Multi-pass membrane protein</topology>
    </subcellularLocation>
</comment>
<dbReference type="Pfam" id="PF01618">
    <property type="entry name" value="MotA_ExbB"/>
    <property type="match status" value="1"/>
</dbReference>
<keyword evidence="5 7" id="KW-0472">Membrane</keyword>
<feature type="transmembrane region" description="Helical" evidence="7">
    <location>
        <begin position="234"/>
        <end position="254"/>
    </location>
</feature>
<feature type="chain" id="PRO_5022046063" evidence="8">
    <location>
        <begin position="20"/>
        <end position="281"/>
    </location>
</feature>
<gene>
    <name evidence="10" type="primary">exbB_3</name>
    <name evidence="10" type="ORF">Pla8534_27010</name>
</gene>
<evidence type="ECO:0000313" key="11">
    <source>
        <dbReference type="Proteomes" id="UP000317648"/>
    </source>
</evidence>
<evidence type="ECO:0000313" key="10">
    <source>
        <dbReference type="EMBL" id="QDU94893.1"/>
    </source>
</evidence>
<dbReference type="RefSeq" id="WP_231756605.1">
    <property type="nucleotide sequence ID" value="NZ_CP036433.1"/>
</dbReference>
<name>A0A518DSS8_9BACT</name>
<proteinExistence type="inferred from homology"/>
<sequence precursor="true">MWKLENLALWRRVAAPLFAAVALCTFLQMAGHQALFAQPAVDETLDVESGDPAAAPVTAPPAAAPASEGNKSFLEALLDAGVAWVLIFFGLSLLAVYFIVEHALTIRREKLMPEYVLGELEILIEAGQINEAIEFCLAPQNHCMASEVVLAGLERYQGSDFGFAEYKTAVEEEGENQTSRLYRRTEVLGVIGAISPMLGLTGTVLGMITAFNVIASTKGAAKPEELAGGIGQALVTTLLGLMVAIPCMVSYSWFRNLIDSIVAEAGKRIERILSPLGRQRK</sequence>
<keyword evidence="8" id="KW-0732">Signal</keyword>
<organism evidence="10 11">
    <name type="scientific">Lignipirellula cremea</name>
    <dbReference type="NCBI Taxonomy" id="2528010"/>
    <lineage>
        <taxon>Bacteria</taxon>
        <taxon>Pseudomonadati</taxon>
        <taxon>Planctomycetota</taxon>
        <taxon>Planctomycetia</taxon>
        <taxon>Pirellulales</taxon>
        <taxon>Pirellulaceae</taxon>
        <taxon>Lignipirellula</taxon>
    </lineage>
</organism>
<evidence type="ECO:0000256" key="7">
    <source>
        <dbReference type="SAM" id="Phobius"/>
    </source>
</evidence>
<dbReference type="GO" id="GO:0005886">
    <property type="term" value="C:plasma membrane"/>
    <property type="evidence" value="ECO:0007669"/>
    <property type="project" value="UniProtKB-SubCell"/>
</dbReference>
<keyword evidence="11" id="KW-1185">Reference proteome</keyword>
<evidence type="ECO:0000256" key="4">
    <source>
        <dbReference type="ARBA" id="ARBA00022989"/>
    </source>
</evidence>
<dbReference type="KEGG" id="lcre:Pla8534_27010"/>
<evidence type="ECO:0000259" key="9">
    <source>
        <dbReference type="Pfam" id="PF01618"/>
    </source>
</evidence>
<keyword evidence="6" id="KW-0813">Transport</keyword>
<reference evidence="10 11" key="1">
    <citation type="submission" date="2019-02" db="EMBL/GenBank/DDBJ databases">
        <title>Deep-cultivation of Planctomycetes and their phenomic and genomic characterization uncovers novel biology.</title>
        <authorList>
            <person name="Wiegand S."/>
            <person name="Jogler M."/>
            <person name="Boedeker C."/>
            <person name="Pinto D."/>
            <person name="Vollmers J."/>
            <person name="Rivas-Marin E."/>
            <person name="Kohn T."/>
            <person name="Peeters S.H."/>
            <person name="Heuer A."/>
            <person name="Rast P."/>
            <person name="Oberbeckmann S."/>
            <person name="Bunk B."/>
            <person name="Jeske O."/>
            <person name="Meyerdierks A."/>
            <person name="Storesund J.E."/>
            <person name="Kallscheuer N."/>
            <person name="Luecker S."/>
            <person name="Lage O.M."/>
            <person name="Pohl T."/>
            <person name="Merkel B.J."/>
            <person name="Hornburger P."/>
            <person name="Mueller R.-W."/>
            <person name="Bruemmer F."/>
            <person name="Labrenz M."/>
            <person name="Spormann A.M."/>
            <person name="Op den Camp H."/>
            <person name="Overmann J."/>
            <person name="Amann R."/>
            <person name="Jetten M.S.M."/>
            <person name="Mascher T."/>
            <person name="Medema M.H."/>
            <person name="Devos D.P."/>
            <person name="Kaster A.-K."/>
            <person name="Ovreas L."/>
            <person name="Rohde M."/>
            <person name="Galperin M.Y."/>
            <person name="Jogler C."/>
        </authorList>
    </citation>
    <scope>NUCLEOTIDE SEQUENCE [LARGE SCALE GENOMIC DNA]</scope>
    <source>
        <strain evidence="10 11">Pla85_3_4</strain>
    </source>
</reference>
<feature type="domain" description="MotA/TolQ/ExbB proton channel" evidence="9">
    <location>
        <begin position="164"/>
        <end position="264"/>
    </location>
</feature>
<keyword evidence="4 7" id="KW-1133">Transmembrane helix</keyword>
<evidence type="ECO:0000256" key="1">
    <source>
        <dbReference type="ARBA" id="ARBA00004651"/>
    </source>
</evidence>
<dbReference type="Proteomes" id="UP000317648">
    <property type="component" value="Chromosome"/>
</dbReference>
<dbReference type="PANTHER" id="PTHR30625:SF17">
    <property type="entry name" value="TOLQ-RELATED"/>
    <property type="match status" value="1"/>
</dbReference>
<evidence type="ECO:0000256" key="3">
    <source>
        <dbReference type="ARBA" id="ARBA00022692"/>
    </source>
</evidence>
<dbReference type="AlphaFoldDB" id="A0A518DSS8"/>
<dbReference type="GO" id="GO:0017038">
    <property type="term" value="P:protein import"/>
    <property type="evidence" value="ECO:0007669"/>
    <property type="project" value="TreeGrafter"/>
</dbReference>
<evidence type="ECO:0000256" key="8">
    <source>
        <dbReference type="SAM" id="SignalP"/>
    </source>
</evidence>
<feature type="transmembrane region" description="Helical" evidence="7">
    <location>
        <begin position="187"/>
        <end position="214"/>
    </location>
</feature>
<feature type="signal peptide" evidence="8">
    <location>
        <begin position="1"/>
        <end position="19"/>
    </location>
</feature>
<dbReference type="EMBL" id="CP036433">
    <property type="protein sequence ID" value="QDU94893.1"/>
    <property type="molecule type" value="Genomic_DNA"/>
</dbReference>